<dbReference type="AlphaFoldDB" id="A0ABD2NG77"/>
<keyword evidence="2" id="KW-1185">Reference proteome</keyword>
<dbReference type="EMBL" id="JABFTP020000103">
    <property type="protein sequence ID" value="KAL3277710.1"/>
    <property type="molecule type" value="Genomic_DNA"/>
</dbReference>
<comment type="caution">
    <text evidence="1">The sequence shown here is derived from an EMBL/GenBank/DDBJ whole genome shotgun (WGS) entry which is preliminary data.</text>
</comment>
<evidence type="ECO:0000313" key="1">
    <source>
        <dbReference type="EMBL" id="KAL3277710.1"/>
    </source>
</evidence>
<name>A0ABD2NG77_9CUCU</name>
<accession>A0ABD2NG77</accession>
<sequence>MSLKTYNEKRIRDVDSEYIENAENKTKAVWSVINRKTKDRSDDNKSSVSDCEIIISLMQLKKRGKRSKLQKTQLESILQKKCEHLKTIKYEKSSTYLLKTCPQEIETVVKDMKSKSPRDYYELSVDLLKSVICLMSKPLSKIINVSKREYSRKN</sequence>
<organism evidence="1 2">
    <name type="scientific">Cryptolaemus montrouzieri</name>
    <dbReference type="NCBI Taxonomy" id="559131"/>
    <lineage>
        <taxon>Eukaryota</taxon>
        <taxon>Metazoa</taxon>
        <taxon>Ecdysozoa</taxon>
        <taxon>Arthropoda</taxon>
        <taxon>Hexapoda</taxon>
        <taxon>Insecta</taxon>
        <taxon>Pterygota</taxon>
        <taxon>Neoptera</taxon>
        <taxon>Endopterygota</taxon>
        <taxon>Coleoptera</taxon>
        <taxon>Polyphaga</taxon>
        <taxon>Cucujiformia</taxon>
        <taxon>Coccinelloidea</taxon>
        <taxon>Coccinellidae</taxon>
        <taxon>Scymninae</taxon>
        <taxon>Scymnini</taxon>
        <taxon>Cryptolaemus</taxon>
    </lineage>
</organism>
<proteinExistence type="predicted"/>
<dbReference type="Proteomes" id="UP001516400">
    <property type="component" value="Unassembled WGS sequence"/>
</dbReference>
<evidence type="ECO:0000313" key="2">
    <source>
        <dbReference type="Proteomes" id="UP001516400"/>
    </source>
</evidence>
<gene>
    <name evidence="1" type="ORF">HHI36_013053</name>
</gene>
<protein>
    <submittedName>
        <fullName evidence="1">Uncharacterized protein</fullName>
    </submittedName>
</protein>
<reference evidence="1 2" key="1">
    <citation type="journal article" date="2021" name="BMC Biol.">
        <title>Horizontally acquired antibacterial genes associated with adaptive radiation of ladybird beetles.</title>
        <authorList>
            <person name="Li H.S."/>
            <person name="Tang X.F."/>
            <person name="Huang Y.H."/>
            <person name="Xu Z.Y."/>
            <person name="Chen M.L."/>
            <person name="Du X.Y."/>
            <person name="Qiu B.Y."/>
            <person name="Chen P.T."/>
            <person name="Zhang W."/>
            <person name="Slipinski A."/>
            <person name="Escalona H.E."/>
            <person name="Waterhouse R.M."/>
            <person name="Zwick A."/>
            <person name="Pang H."/>
        </authorList>
    </citation>
    <scope>NUCLEOTIDE SEQUENCE [LARGE SCALE GENOMIC DNA]</scope>
    <source>
        <strain evidence="1">SYSU2018</strain>
    </source>
</reference>